<evidence type="ECO:0000256" key="8">
    <source>
        <dbReference type="ARBA" id="ARBA00022723"/>
    </source>
</evidence>
<dbReference type="Gene3D" id="3.30.1490.20">
    <property type="entry name" value="ATP-grasp fold, A domain"/>
    <property type="match status" value="1"/>
</dbReference>
<dbReference type="PROSITE" id="PS00843">
    <property type="entry name" value="DALA_DALA_LIGASE_1"/>
    <property type="match status" value="1"/>
</dbReference>
<dbReference type="GO" id="GO:0009252">
    <property type="term" value="P:peptidoglycan biosynthetic process"/>
    <property type="evidence" value="ECO:0007669"/>
    <property type="project" value="UniProtKB-UniRule"/>
</dbReference>
<dbReference type="EnsemblBacteria" id="CAQ43819">
    <property type="protein sequence ID" value="CAQ43819"/>
    <property type="gene ID" value="Smlt0211"/>
</dbReference>
<evidence type="ECO:0000256" key="14">
    <source>
        <dbReference type="ARBA" id="ARBA00023211"/>
    </source>
</evidence>
<dbReference type="GO" id="GO:0046872">
    <property type="term" value="F:metal ion binding"/>
    <property type="evidence" value="ECO:0007669"/>
    <property type="project" value="UniProtKB-KW"/>
</dbReference>
<evidence type="ECO:0000256" key="19">
    <source>
        <dbReference type="PIRSR" id="PIRSR039102-1"/>
    </source>
</evidence>
<dbReference type="PANTHER" id="PTHR23132:SF25">
    <property type="entry name" value="D-ALANINE--D-ALANINE LIGASE A"/>
    <property type="match status" value="1"/>
</dbReference>
<keyword evidence="15 18" id="KW-0961">Cell wall biogenesis/degradation</keyword>
<feature type="binding site" evidence="20">
    <location>
        <begin position="261"/>
        <end position="268"/>
    </location>
    <ligand>
        <name>ATP</name>
        <dbReference type="ChEBI" id="CHEBI:30616"/>
    </ligand>
</feature>
<keyword evidence="14 21" id="KW-0464">Manganese</keyword>
<gene>
    <name evidence="24" type="primary">ddlA</name>
    <name evidence="18" type="synonym">ddl</name>
    <name evidence="24" type="ordered locus">Smlt0211</name>
</gene>
<evidence type="ECO:0000256" key="2">
    <source>
        <dbReference type="ARBA" id="ARBA00003921"/>
    </source>
</evidence>
<dbReference type="InterPro" id="IPR011127">
    <property type="entry name" value="Dala_Dala_lig_N"/>
</dbReference>
<dbReference type="SUPFAM" id="SSF56059">
    <property type="entry name" value="Glutathione synthetase ATP-binding domain-like"/>
    <property type="match status" value="1"/>
</dbReference>
<dbReference type="Pfam" id="PF01820">
    <property type="entry name" value="Dala_Dala_lig_N"/>
    <property type="match status" value="1"/>
</dbReference>
<feature type="binding site" evidence="21">
    <location>
        <position position="355"/>
    </location>
    <ligand>
        <name>Mg(2+)</name>
        <dbReference type="ChEBI" id="CHEBI:18420"/>
        <label>2</label>
    </ligand>
</feature>
<reference evidence="24 25" key="1">
    <citation type="journal article" date="2008" name="Genome Biol.">
        <title>The complete genome, comparative and functional analysis of Stenotrophomonas maltophilia reveals an organism heavily shielded by drug resistance determinants.</title>
        <authorList>
            <person name="Crossman L.C."/>
            <person name="Gould V.C."/>
            <person name="Dow J.M."/>
            <person name="Vernikos G.S."/>
            <person name="Okazaki A."/>
            <person name="Sebaihia M."/>
            <person name="Saunders D."/>
            <person name="Arrowsmith C."/>
            <person name="Carver T."/>
            <person name="Peters N."/>
            <person name="Adlem E."/>
            <person name="Kerhornou A."/>
            <person name="Lord A."/>
            <person name="Murphy L."/>
            <person name="Seeger K."/>
            <person name="Squares R."/>
            <person name="Rutter S."/>
            <person name="Quail M.A."/>
            <person name="Rajandream M.A."/>
            <person name="Harris D."/>
            <person name="Churcher C."/>
            <person name="Bentley S.D."/>
            <person name="Parkhill J."/>
            <person name="Thomson N.R."/>
            <person name="Avison M.B."/>
        </authorList>
    </citation>
    <scope>NUCLEOTIDE SEQUENCE [LARGE SCALE GENOMIC DNA]</scope>
    <source>
        <strain evidence="24 25">K279a</strain>
    </source>
</reference>
<evidence type="ECO:0000256" key="22">
    <source>
        <dbReference type="PROSITE-ProRule" id="PRU00409"/>
    </source>
</evidence>
<evidence type="ECO:0000256" key="16">
    <source>
        <dbReference type="ARBA" id="ARBA00047614"/>
    </source>
</evidence>
<dbReference type="InterPro" id="IPR013815">
    <property type="entry name" value="ATP_grasp_subdomain_1"/>
</dbReference>
<feature type="domain" description="ATP-grasp" evidence="23">
    <location>
        <begin position="185"/>
        <end position="388"/>
    </location>
</feature>
<comment type="function">
    <text evidence="2 18">Cell wall formation.</text>
</comment>
<feature type="active site" evidence="19">
    <location>
        <position position="56"/>
    </location>
</feature>
<evidence type="ECO:0000256" key="18">
    <source>
        <dbReference type="HAMAP-Rule" id="MF_00047"/>
    </source>
</evidence>
<name>B2FI31_STRMK</name>
<dbReference type="InterPro" id="IPR011761">
    <property type="entry name" value="ATP-grasp"/>
</dbReference>
<dbReference type="EC" id="6.3.2.4" evidence="18"/>
<keyword evidence="10 22" id="KW-0067">ATP-binding</keyword>
<evidence type="ECO:0000256" key="20">
    <source>
        <dbReference type="PIRSR" id="PIRSR039102-2"/>
    </source>
</evidence>
<keyword evidence="25" id="KW-1185">Reference proteome</keyword>
<keyword evidence="9 20" id="KW-0547">Nucleotide-binding</keyword>
<evidence type="ECO:0000256" key="6">
    <source>
        <dbReference type="ARBA" id="ARBA00022490"/>
    </source>
</evidence>
<keyword evidence="7 18" id="KW-0436">Ligase</keyword>
<dbReference type="Proteomes" id="UP000008840">
    <property type="component" value="Chromosome"/>
</dbReference>
<dbReference type="PANTHER" id="PTHR23132">
    <property type="entry name" value="D-ALANINE--D-ALANINE LIGASE"/>
    <property type="match status" value="1"/>
</dbReference>
<dbReference type="eggNOG" id="COG1181">
    <property type="taxonomic scope" value="Bacteria"/>
</dbReference>
<comment type="similarity">
    <text evidence="5 18">Belongs to the D-alanine--D-alanine ligase family.</text>
</comment>
<evidence type="ECO:0000256" key="10">
    <source>
        <dbReference type="ARBA" id="ARBA00022840"/>
    </source>
</evidence>
<dbReference type="InterPro" id="IPR011095">
    <property type="entry name" value="Dala_Dala_lig_C"/>
</dbReference>
<sequence length="404" mass="43632">MRTVDPRHAWMDFWFICASRGGPMKVHAMGPRNAQDIAFPMARTRVGIIFGGKSSEHEVSLQSAKNILDALDRERFEPVLVGIDKQGQWHLSQPDTFLINADDPSLIALHRSGQSLAVRPGAEQAQLQPSDAASALGQIDVVLPIVHGPLGEDGALQGLLRMINLPFVGSPVLGSAVAMDKDVTKRLLRDAGLQVAPWLCIRRHEAAEVDADAVIAQLGLPLFVKPANQGSSVGVSKVKDAAGFAEALALALRYDHKVLVESAVVGREIECAVLGNEHPQASVCGEVVVHDEFYAYDTKYINANGADVVVPADIDAATQARIRQIARQAYQTLECAGMARVDVFLTADGEIVINEVNTLPGFTRISMYPKLWGASGVDYTTLITRLIELALERHEADRGLQSAV</sequence>
<evidence type="ECO:0000256" key="21">
    <source>
        <dbReference type="PIRSR" id="PIRSR039102-3"/>
    </source>
</evidence>
<dbReference type="GO" id="GO:0008716">
    <property type="term" value="F:D-alanine-D-alanine ligase activity"/>
    <property type="evidence" value="ECO:0007669"/>
    <property type="project" value="UniProtKB-UniRule"/>
</dbReference>
<evidence type="ECO:0000313" key="25">
    <source>
        <dbReference type="Proteomes" id="UP000008840"/>
    </source>
</evidence>
<evidence type="ECO:0000256" key="12">
    <source>
        <dbReference type="ARBA" id="ARBA00022960"/>
    </source>
</evidence>
<evidence type="ECO:0000256" key="3">
    <source>
        <dbReference type="ARBA" id="ARBA00004496"/>
    </source>
</evidence>
<evidence type="ECO:0000256" key="17">
    <source>
        <dbReference type="ARBA" id="ARBA00060592"/>
    </source>
</evidence>
<proteinExistence type="inferred from homology"/>
<evidence type="ECO:0000256" key="4">
    <source>
        <dbReference type="ARBA" id="ARBA00004752"/>
    </source>
</evidence>
<keyword evidence="12 18" id="KW-0133">Cell shape</keyword>
<dbReference type="PROSITE" id="PS50975">
    <property type="entry name" value="ATP_GRASP"/>
    <property type="match status" value="1"/>
</dbReference>
<keyword evidence="13 18" id="KW-0573">Peptidoglycan synthesis</keyword>
<dbReference type="PROSITE" id="PS00844">
    <property type="entry name" value="DALA_DALA_LIGASE_2"/>
    <property type="match status" value="1"/>
</dbReference>
<dbReference type="UniPathway" id="UPA00219"/>
<comment type="cofactor">
    <cofactor evidence="1">
        <name>Mn(2+)</name>
        <dbReference type="ChEBI" id="CHEBI:29035"/>
    </cofactor>
</comment>
<dbReference type="FunFam" id="3.30.470.20:FF:000008">
    <property type="entry name" value="D-alanine--D-alanine ligase"/>
    <property type="match status" value="1"/>
</dbReference>
<keyword evidence="11 21" id="KW-0460">Magnesium</keyword>
<evidence type="ECO:0000259" key="23">
    <source>
        <dbReference type="PROSITE" id="PS50975"/>
    </source>
</evidence>
<dbReference type="Gene3D" id="3.40.50.20">
    <property type="match status" value="1"/>
</dbReference>
<dbReference type="GO" id="GO:0071555">
    <property type="term" value="P:cell wall organization"/>
    <property type="evidence" value="ECO:0007669"/>
    <property type="project" value="UniProtKB-KW"/>
</dbReference>
<dbReference type="PIRSF" id="PIRSF039102">
    <property type="entry name" value="Ddl/VanB"/>
    <property type="match status" value="1"/>
</dbReference>
<feature type="binding site" evidence="21">
    <location>
        <position position="357"/>
    </location>
    <ligand>
        <name>Mg(2+)</name>
        <dbReference type="ChEBI" id="CHEBI:18420"/>
        <label>2</label>
    </ligand>
</feature>
<dbReference type="GO" id="GO:0005524">
    <property type="term" value="F:ATP binding"/>
    <property type="evidence" value="ECO:0007669"/>
    <property type="project" value="UniProtKB-UniRule"/>
</dbReference>
<protein>
    <recommendedName>
        <fullName evidence="18">D-alanine--D-alanine ligase</fullName>
        <ecNumber evidence="18">6.3.2.4</ecNumber>
    </recommendedName>
    <alternativeName>
        <fullName evidence="18">D-Ala-D-Ala ligase</fullName>
    </alternativeName>
    <alternativeName>
        <fullName evidence="18">D-alanylalanine synthetase</fullName>
    </alternativeName>
</protein>
<comment type="subcellular location">
    <subcellularLocation>
        <location evidence="3 18">Cytoplasm</location>
    </subcellularLocation>
</comment>
<accession>B2FI31</accession>
<feature type="binding site" evidence="21">
    <location>
        <position position="355"/>
    </location>
    <ligand>
        <name>Mg(2+)</name>
        <dbReference type="ChEBI" id="CHEBI:18420"/>
        <label>1</label>
    </ligand>
</feature>
<evidence type="ECO:0000256" key="1">
    <source>
        <dbReference type="ARBA" id="ARBA00001936"/>
    </source>
</evidence>
<dbReference type="InterPro" id="IPR016185">
    <property type="entry name" value="PreATP-grasp_dom_sf"/>
</dbReference>
<dbReference type="Gene3D" id="3.30.470.20">
    <property type="entry name" value="ATP-grasp fold, B domain"/>
    <property type="match status" value="1"/>
</dbReference>
<evidence type="ECO:0000256" key="9">
    <source>
        <dbReference type="ARBA" id="ARBA00022741"/>
    </source>
</evidence>
<feature type="binding site" evidence="20">
    <location>
        <begin position="354"/>
        <end position="355"/>
    </location>
    <ligand>
        <name>ATP</name>
        <dbReference type="ChEBI" id="CHEBI:30616"/>
    </ligand>
</feature>
<feature type="binding site" evidence="20">
    <location>
        <begin position="223"/>
        <end position="225"/>
    </location>
    <ligand>
        <name>ATP</name>
        <dbReference type="ChEBI" id="CHEBI:30616"/>
    </ligand>
</feature>
<dbReference type="NCBIfam" id="NF002525">
    <property type="entry name" value="PRK01966.1-1"/>
    <property type="match status" value="1"/>
</dbReference>
<dbReference type="EMBL" id="AM743169">
    <property type="protein sequence ID" value="CAQ43819.1"/>
    <property type="molecule type" value="Genomic_DNA"/>
</dbReference>
<dbReference type="SUPFAM" id="SSF52440">
    <property type="entry name" value="PreATP-grasp domain"/>
    <property type="match status" value="1"/>
</dbReference>
<dbReference type="AlphaFoldDB" id="B2FI31"/>
<dbReference type="GO" id="GO:0005829">
    <property type="term" value="C:cytosol"/>
    <property type="evidence" value="ECO:0007669"/>
    <property type="project" value="TreeGrafter"/>
</dbReference>
<dbReference type="GO" id="GO:0008360">
    <property type="term" value="P:regulation of cell shape"/>
    <property type="evidence" value="ECO:0007669"/>
    <property type="project" value="UniProtKB-KW"/>
</dbReference>
<keyword evidence="6 18" id="KW-0963">Cytoplasm</keyword>
<evidence type="ECO:0000313" key="24">
    <source>
        <dbReference type="EMBL" id="CAQ43819.1"/>
    </source>
</evidence>
<dbReference type="Pfam" id="PF07478">
    <property type="entry name" value="Dala_Dala_lig_C"/>
    <property type="match status" value="1"/>
</dbReference>
<evidence type="ECO:0000256" key="15">
    <source>
        <dbReference type="ARBA" id="ARBA00023316"/>
    </source>
</evidence>
<evidence type="ECO:0000256" key="13">
    <source>
        <dbReference type="ARBA" id="ARBA00022984"/>
    </source>
</evidence>
<dbReference type="KEGG" id="sml:Smlt0211"/>
<dbReference type="NCBIfam" id="TIGR01205">
    <property type="entry name" value="D_ala_D_alaTIGR"/>
    <property type="match status" value="1"/>
</dbReference>
<comment type="catalytic activity">
    <reaction evidence="16 18">
        <text>2 D-alanine + ATP = D-alanyl-D-alanine + ADP + phosphate + H(+)</text>
        <dbReference type="Rhea" id="RHEA:11224"/>
        <dbReference type="ChEBI" id="CHEBI:15378"/>
        <dbReference type="ChEBI" id="CHEBI:30616"/>
        <dbReference type="ChEBI" id="CHEBI:43474"/>
        <dbReference type="ChEBI" id="CHEBI:57416"/>
        <dbReference type="ChEBI" id="CHEBI:57822"/>
        <dbReference type="ChEBI" id="CHEBI:456216"/>
        <dbReference type="EC" id="6.3.2.4"/>
    </reaction>
</comment>
<feature type="active site" evidence="19">
    <location>
        <position position="231"/>
    </location>
</feature>
<dbReference type="NCBIfam" id="NF002378">
    <property type="entry name" value="PRK01372.1"/>
    <property type="match status" value="1"/>
</dbReference>
<dbReference type="HAMAP" id="MF_00047">
    <property type="entry name" value="Dala_Dala_lig"/>
    <property type="match status" value="1"/>
</dbReference>
<dbReference type="InterPro" id="IPR000291">
    <property type="entry name" value="D-Ala_lig_Van_CS"/>
</dbReference>
<dbReference type="NCBIfam" id="NF002528">
    <property type="entry name" value="PRK01966.1-4"/>
    <property type="match status" value="1"/>
</dbReference>
<feature type="binding site" evidence="20">
    <location>
        <position position="181"/>
    </location>
    <ligand>
        <name>ATP</name>
        <dbReference type="ChEBI" id="CHEBI:30616"/>
    </ligand>
</feature>
<comment type="pathway">
    <text evidence="17">Glycan biosynthesis.</text>
</comment>
<feature type="active site" evidence="19">
    <location>
        <position position="366"/>
    </location>
</feature>
<comment type="pathway">
    <text evidence="4 18">Cell wall biogenesis; peptidoglycan biosynthesis.</text>
</comment>
<organism evidence="24 25">
    <name type="scientific">Stenotrophomonas maltophilia (strain K279a)</name>
    <dbReference type="NCBI Taxonomy" id="522373"/>
    <lineage>
        <taxon>Bacteria</taxon>
        <taxon>Pseudomonadati</taxon>
        <taxon>Pseudomonadota</taxon>
        <taxon>Gammaproteobacteria</taxon>
        <taxon>Lysobacterales</taxon>
        <taxon>Lysobacteraceae</taxon>
        <taxon>Stenotrophomonas</taxon>
        <taxon>Stenotrophomonas maltophilia group</taxon>
    </lineage>
</organism>
<dbReference type="FunFam" id="3.30.1490.20:FF:000007">
    <property type="entry name" value="D-alanine--D-alanine ligase"/>
    <property type="match status" value="1"/>
</dbReference>
<evidence type="ECO:0000256" key="11">
    <source>
        <dbReference type="ARBA" id="ARBA00022842"/>
    </source>
</evidence>
<dbReference type="HOGENOM" id="CLU_039268_0_0_6"/>
<comment type="cofactor">
    <cofactor evidence="21">
        <name>Mg(2+)</name>
        <dbReference type="ChEBI" id="CHEBI:18420"/>
    </cofactor>
    <cofactor evidence="21">
        <name>Mn(2+)</name>
        <dbReference type="ChEBI" id="CHEBI:29035"/>
    </cofactor>
    <text evidence="21">Binds 2 magnesium or manganese ions per subunit.</text>
</comment>
<evidence type="ECO:0000256" key="7">
    <source>
        <dbReference type="ARBA" id="ARBA00022598"/>
    </source>
</evidence>
<evidence type="ECO:0000256" key="5">
    <source>
        <dbReference type="ARBA" id="ARBA00010871"/>
    </source>
</evidence>
<keyword evidence="8 21" id="KW-0479">Metal-binding</keyword>
<dbReference type="InterPro" id="IPR005905">
    <property type="entry name" value="D_ala_D_ala"/>
</dbReference>
<feature type="binding site" evidence="20">
    <location>
        <begin position="231"/>
        <end position="232"/>
    </location>
    <ligand>
        <name>ATP</name>
        <dbReference type="ChEBI" id="CHEBI:30616"/>
    </ligand>
</feature>
<feature type="binding site" evidence="21">
    <location>
        <position position="342"/>
    </location>
    <ligand>
        <name>Mg(2+)</name>
        <dbReference type="ChEBI" id="CHEBI:18420"/>
        <label>1</label>
    </ligand>
</feature>